<dbReference type="Pfam" id="PF09397">
    <property type="entry name" value="FtsK_gamma"/>
    <property type="match status" value="1"/>
</dbReference>
<dbReference type="PANTHER" id="PTHR22683:SF41">
    <property type="entry name" value="DNA TRANSLOCASE FTSK"/>
    <property type="match status" value="1"/>
</dbReference>
<dbReference type="Proteomes" id="UP000255082">
    <property type="component" value="Unassembled WGS sequence"/>
</dbReference>
<protein>
    <submittedName>
        <fullName evidence="2">Stage III sporulation protein E</fullName>
    </submittedName>
</protein>
<dbReference type="InterPro" id="IPR036390">
    <property type="entry name" value="WH_DNA-bd_sf"/>
</dbReference>
<dbReference type="OrthoDB" id="4548993at2"/>
<evidence type="ECO:0000313" key="2">
    <source>
        <dbReference type="EMBL" id="SUA47250.1"/>
    </source>
</evidence>
<dbReference type="PANTHER" id="PTHR22683">
    <property type="entry name" value="SPORULATION PROTEIN RELATED"/>
    <property type="match status" value="1"/>
</dbReference>
<dbReference type="Gene3D" id="1.10.10.10">
    <property type="entry name" value="Winged helix-like DNA-binding domain superfamily/Winged helix DNA-binding domain"/>
    <property type="match status" value="1"/>
</dbReference>
<name>A0A378X0V4_9NOCA</name>
<dbReference type="EMBL" id="UGRU01000001">
    <property type="protein sequence ID" value="SUA47250.1"/>
    <property type="molecule type" value="Genomic_DNA"/>
</dbReference>
<dbReference type="InterPro" id="IPR050206">
    <property type="entry name" value="FtsK/SpoIIIE/SftA"/>
</dbReference>
<proteinExistence type="predicted"/>
<dbReference type="AlphaFoldDB" id="A0A378X0V4"/>
<accession>A0A378X0V4</accession>
<evidence type="ECO:0000259" key="1">
    <source>
        <dbReference type="SMART" id="SM00843"/>
    </source>
</evidence>
<dbReference type="Gene3D" id="3.10.150.10">
    <property type="entry name" value="DNA Polymerase III, subunit A, domain 2"/>
    <property type="match status" value="1"/>
</dbReference>
<evidence type="ECO:0000313" key="3">
    <source>
        <dbReference type="Proteomes" id="UP000255082"/>
    </source>
</evidence>
<sequence>MPISTTITVGTNDFRHALIAVQRHVERDKDIPTTHRIRLAVASENVTVTATDTYTAGMALVSVWDYEGAACTVDVLPEDMAKVLSIFTGGKDKADEPEHTLRLDIEASKLTVTDNSGLIDGRAFKVPRLPTDGGSLCTVPNLIARQCGSDSTLLADMAVSGEMMARFKHASNTYGHALVIEAHSASRAILIRCGESFLGLMMPTRLGDTERTEIRDWSEAWARRLPDIVAAADKDRATAETNATTVTNVVPMRGTAARTDLGDDRELFLHAVELVIRSQFGSVSMLQRKLRIGFAKAARLLEQMEIRGIVGPAEGSKARDVHVAADLADEVVNALRDGDTVTDANNENEAE</sequence>
<dbReference type="SUPFAM" id="SSF46785">
    <property type="entry name" value="Winged helix' DNA-binding domain"/>
    <property type="match status" value="1"/>
</dbReference>
<feature type="domain" description="FtsK gamma" evidence="1">
    <location>
        <begin position="261"/>
        <end position="326"/>
    </location>
</feature>
<dbReference type="SMART" id="SM00843">
    <property type="entry name" value="Ftsk_gamma"/>
    <property type="match status" value="1"/>
</dbReference>
<gene>
    <name evidence="2" type="primary">spoIIIE_3</name>
    <name evidence="2" type="ORF">NCTC13184_05790</name>
</gene>
<reference evidence="2 3" key="1">
    <citation type="submission" date="2018-06" db="EMBL/GenBank/DDBJ databases">
        <authorList>
            <consortium name="Pathogen Informatics"/>
            <person name="Doyle S."/>
        </authorList>
    </citation>
    <scope>NUCLEOTIDE SEQUENCE [LARGE SCALE GENOMIC DNA]</scope>
    <source>
        <strain evidence="2 3">NCTC13184</strain>
    </source>
</reference>
<dbReference type="InterPro" id="IPR018541">
    <property type="entry name" value="Ftsk_gamma"/>
</dbReference>
<dbReference type="RefSeq" id="WP_062968769.1">
    <property type="nucleotide sequence ID" value="NZ_JAJFOE010000001.1"/>
</dbReference>
<organism evidence="2 3">
    <name type="scientific">Nocardia africana</name>
    <dbReference type="NCBI Taxonomy" id="134964"/>
    <lineage>
        <taxon>Bacteria</taxon>
        <taxon>Bacillati</taxon>
        <taxon>Actinomycetota</taxon>
        <taxon>Actinomycetes</taxon>
        <taxon>Mycobacteriales</taxon>
        <taxon>Nocardiaceae</taxon>
        <taxon>Nocardia</taxon>
    </lineage>
</organism>
<dbReference type="InterPro" id="IPR036388">
    <property type="entry name" value="WH-like_DNA-bd_sf"/>
</dbReference>